<protein>
    <submittedName>
        <fullName evidence="1">Uncharacterized protein</fullName>
    </submittedName>
</protein>
<proteinExistence type="predicted"/>
<dbReference type="KEGG" id="lgi:LOTGIDRAFT_155619"/>
<dbReference type="PANTHER" id="PTHR31362:SF0">
    <property type="entry name" value="EXOSTOSIN DOMAIN-CONTAINING PROTEIN-RELATED"/>
    <property type="match status" value="1"/>
</dbReference>
<evidence type="ECO:0000313" key="1">
    <source>
        <dbReference type="EMBL" id="ESO82605.1"/>
    </source>
</evidence>
<dbReference type="AlphaFoldDB" id="V3ZJQ4"/>
<dbReference type="STRING" id="225164.V3ZJQ4"/>
<dbReference type="RefSeq" id="XP_009066410.1">
    <property type="nucleotide sequence ID" value="XM_009068162.1"/>
</dbReference>
<dbReference type="GeneID" id="20236763"/>
<dbReference type="InterPro" id="IPR005049">
    <property type="entry name" value="STL-like"/>
</dbReference>
<dbReference type="Proteomes" id="UP000030746">
    <property type="component" value="Unassembled WGS sequence"/>
</dbReference>
<dbReference type="PANTHER" id="PTHR31362">
    <property type="entry name" value="GLYCOSYLTRANSFERASE STELLO1-RELATED"/>
    <property type="match status" value="1"/>
</dbReference>
<keyword evidence="2" id="KW-1185">Reference proteome</keyword>
<gene>
    <name evidence="1" type="ORF">LOTGIDRAFT_155619</name>
</gene>
<dbReference type="OrthoDB" id="6160010at2759"/>
<dbReference type="OMA" id="SHEMIDY"/>
<dbReference type="EMBL" id="KB203854">
    <property type="protein sequence ID" value="ESO82605.1"/>
    <property type="molecule type" value="Genomic_DNA"/>
</dbReference>
<dbReference type="CTD" id="20236763"/>
<evidence type="ECO:0000313" key="2">
    <source>
        <dbReference type="Proteomes" id="UP000030746"/>
    </source>
</evidence>
<sequence>MEGLRMDGSNHKLIFTKNPGSLHIGKKIDWNIFILPSKQKCSFKLNGLQSSVIIALNHGARSIFLSSPFDTNRTKLLRKFSFEDYTSVLRYNGSLNNPLSYHFYEPVDTNKFNKKTDFSYRHGVWKTSSLQKIIEPSKRATSFQEQAPPIFLPFDTLVSIVIDNILFRYDAFWAFVSFKNESVWSVWVQKLLQELGESVMYIPGLNQGVLDCRETSIPRMPTYLKSWKCTERSTFFSCVLSLTNFMIEKSILRTVEYQSVAEWLDHLLNNGYEQPALVQLDHKQESLEPSYNVFHIPSYMNPIDNLDDTFKSICVKGISKCHKVQPSTVTFEPLNILLVIVFNRAGHYQSLDYLESIYRPYFKHILYCGTDINNFFLTFDKLKKPVSFLELEAGGFSNGEQGYQCVQLAIKMNYDVDGYFHVADDVLLNIWNLRNISTDKIWFQQSMRPANLTQPTVPDVWRNPNWWPWNSGRGRSAVERAIGTVRNLSLRDVMAKKFLETLARNAGGLNRVFYEVSDIFYIPSVLAKHFVYFASVFYSNNVYLEIAVPTIINGLAEKKDIVMINGSYLWYQDRASYRETFNYSNIFMHPVKPEPCLKDKHCMEFLCKKYLPCVFAVHNKH</sequence>
<dbReference type="Pfam" id="PF03385">
    <property type="entry name" value="STELLO"/>
    <property type="match status" value="1"/>
</dbReference>
<accession>V3ZJQ4</accession>
<name>V3ZJQ4_LOTGI</name>
<reference evidence="1 2" key="1">
    <citation type="journal article" date="2013" name="Nature">
        <title>Insights into bilaterian evolution from three spiralian genomes.</title>
        <authorList>
            <person name="Simakov O."/>
            <person name="Marletaz F."/>
            <person name="Cho S.J."/>
            <person name="Edsinger-Gonzales E."/>
            <person name="Havlak P."/>
            <person name="Hellsten U."/>
            <person name="Kuo D.H."/>
            <person name="Larsson T."/>
            <person name="Lv J."/>
            <person name="Arendt D."/>
            <person name="Savage R."/>
            <person name="Osoegawa K."/>
            <person name="de Jong P."/>
            <person name="Grimwood J."/>
            <person name="Chapman J.A."/>
            <person name="Shapiro H."/>
            <person name="Aerts A."/>
            <person name="Otillar R.P."/>
            <person name="Terry A.Y."/>
            <person name="Boore J.L."/>
            <person name="Grigoriev I.V."/>
            <person name="Lindberg D.R."/>
            <person name="Seaver E.C."/>
            <person name="Weisblat D.A."/>
            <person name="Putnam N.H."/>
            <person name="Rokhsar D.S."/>
        </authorList>
    </citation>
    <scope>NUCLEOTIDE SEQUENCE [LARGE SCALE GENOMIC DNA]</scope>
</reference>
<dbReference type="HOGENOM" id="CLU_011678_1_0_1"/>
<organism evidence="1 2">
    <name type="scientific">Lottia gigantea</name>
    <name type="common">Giant owl limpet</name>
    <dbReference type="NCBI Taxonomy" id="225164"/>
    <lineage>
        <taxon>Eukaryota</taxon>
        <taxon>Metazoa</taxon>
        <taxon>Spiralia</taxon>
        <taxon>Lophotrochozoa</taxon>
        <taxon>Mollusca</taxon>
        <taxon>Gastropoda</taxon>
        <taxon>Patellogastropoda</taxon>
        <taxon>Lottioidea</taxon>
        <taxon>Lottiidae</taxon>
        <taxon>Lottia</taxon>
    </lineage>
</organism>